<feature type="region of interest" description="Disordered" evidence="8">
    <location>
        <begin position="513"/>
        <end position="603"/>
    </location>
</feature>
<protein>
    <recommendedName>
        <fullName evidence="7">ATP-dependent RNA helicase</fullName>
        <ecNumber evidence="7">3.6.4.13</ecNumber>
    </recommendedName>
</protein>
<dbReference type="GO" id="GO:0010468">
    <property type="term" value="P:regulation of gene expression"/>
    <property type="evidence" value="ECO:0007669"/>
    <property type="project" value="UniProtKB-ARBA"/>
</dbReference>
<dbReference type="OrthoDB" id="10259640at2759"/>
<sequence>MKNFGNKNMKQGKKKVKIFKKKKKESIDEVIERLQSSYSDIVPENISSFNDFPLSLNTQKGLRENDYTEPTDIQKQSIGYALQGNDILGAAKTGSGKTLAFLIPVLEVLFCKKWTTLDGLGALIITPTRELAYQIFETLRKVGRYHDFSAGLIIGGKDLHFEKKRMDQCNIVICTPGRLLHHMDENPLFDCVNLQILVLDEADNCLNMGFEETMNSIIANLPPNRQTLLFSATQTKSIRDLARLSLTNPKYLSVHENAAHSTPEELTQSYVVCELEDKISNLWSFIKTHIKHKILVFFATCKQVKYTFEMFCQLRPGIALLQLHGGMHQEKRMAMYRSFCSKKYAVLFATDIAARGLDFPEVNWVIQADCPEDATTYIHRVGRTARYFKGGEAVMLLLPSEKDAMLQHLTDKKVPLQEIKINPLKLQNPRVKFEAILAKKPDLKASAQRAFVTYLKSVFLMKDKKVFDIHKLNTDLYARSLGLVVSPRIRFLTKKEKTKKKEEKSITSVDDNLLDSIKKEEEESGNSSDEGSDSELAEEKPQLDQTGKLKRPSFQTFNFEGGDSDEDDDDILKIKREDHDLEGSDDGEPLEIGPGRRKKKPVTKAALAKKALKKNIVPNRKTIFTEDGEAIENKYKQRISEAGKKYEADGALGGIDIEEAKKILKEEDKIDKQLFREKVKAKHREERMKLKNAKKKKDSDEESEAESMEGGEEDEFSGSYEGASSGEDQSISESRQEFSGESSQEQSEDDDDRDRRKFKSRNSDTRKGVKRKKQDVDDDNDYPGSSLMADEELALQLLKKKR</sequence>
<keyword evidence="5 7" id="KW-0694">RNA-binding</keyword>
<comment type="similarity">
    <text evidence="7">Belongs to the DEAD box helicase family.</text>
</comment>
<dbReference type="InterPro" id="IPR025313">
    <property type="entry name" value="SPB4-like_CTE"/>
</dbReference>
<evidence type="ECO:0000259" key="11">
    <source>
        <dbReference type="PROSITE" id="PS51195"/>
    </source>
</evidence>
<dbReference type="GO" id="GO:0003723">
    <property type="term" value="F:RNA binding"/>
    <property type="evidence" value="ECO:0007669"/>
    <property type="project" value="UniProtKB-UniRule"/>
</dbReference>
<dbReference type="InterPro" id="IPR014014">
    <property type="entry name" value="RNA_helicase_DEAD_Q_motif"/>
</dbReference>
<dbReference type="STRING" id="195883.A0A482WNZ1"/>
<comment type="caution">
    <text evidence="12">The sequence shown here is derived from an EMBL/GenBank/DDBJ whole genome shotgun (WGS) entry which is preliminary data.</text>
</comment>
<dbReference type="AlphaFoldDB" id="A0A482WNZ1"/>
<feature type="domain" description="DEAD-box RNA helicase Q" evidence="11">
    <location>
        <begin position="47"/>
        <end position="75"/>
    </location>
</feature>
<evidence type="ECO:0000259" key="10">
    <source>
        <dbReference type="PROSITE" id="PS51194"/>
    </source>
</evidence>
<evidence type="ECO:0000256" key="1">
    <source>
        <dbReference type="ARBA" id="ARBA00022741"/>
    </source>
</evidence>
<dbReference type="Pfam" id="PF13959">
    <property type="entry name" value="CTE_SPB4"/>
    <property type="match status" value="1"/>
</dbReference>
<keyword evidence="2 7" id="KW-0378">Hydrolase</keyword>
<dbReference type="InParanoid" id="A0A482WNZ1"/>
<dbReference type="PROSITE" id="PS00039">
    <property type="entry name" value="DEAD_ATP_HELICASE"/>
    <property type="match status" value="1"/>
</dbReference>
<evidence type="ECO:0000256" key="3">
    <source>
        <dbReference type="ARBA" id="ARBA00022806"/>
    </source>
</evidence>
<gene>
    <name evidence="12" type="ORF">LSTR_LSTR012898</name>
</gene>
<dbReference type="GO" id="GO:0003724">
    <property type="term" value="F:RNA helicase activity"/>
    <property type="evidence" value="ECO:0007669"/>
    <property type="project" value="UniProtKB-EC"/>
</dbReference>
<evidence type="ECO:0000256" key="6">
    <source>
        <dbReference type="PROSITE-ProRule" id="PRU00552"/>
    </source>
</evidence>
<dbReference type="Pfam" id="PF00270">
    <property type="entry name" value="DEAD"/>
    <property type="match status" value="1"/>
</dbReference>
<dbReference type="PROSITE" id="PS51195">
    <property type="entry name" value="Q_MOTIF"/>
    <property type="match status" value="1"/>
</dbReference>
<keyword evidence="4 7" id="KW-0067">ATP-binding</keyword>
<dbReference type="SMART" id="SM00487">
    <property type="entry name" value="DEXDc"/>
    <property type="match status" value="1"/>
</dbReference>
<dbReference type="Gene3D" id="3.40.50.300">
    <property type="entry name" value="P-loop containing nucleotide triphosphate hydrolases"/>
    <property type="match status" value="2"/>
</dbReference>
<comment type="catalytic activity">
    <reaction evidence="7">
        <text>ATP + H2O = ADP + phosphate + H(+)</text>
        <dbReference type="Rhea" id="RHEA:13065"/>
        <dbReference type="ChEBI" id="CHEBI:15377"/>
        <dbReference type="ChEBI" id="CHEBI:15378"/>
        <dbReference type="ChEBI" id="CHEBI:30616"/>
        <dbReference type="ChEBI" id="CHEBI:43474"/>
        <dbReference type="ChEBI" id="CHEBI:456216"/>
        <dbReference type="EC" id="3.6.4.13"/>
    </reaction>
</comment>
<feature type="compositionally biased region" description="Basic and acidic residues" evidence="8">
    <location>
        <begin position="571"/>
        <end position="582"/>
    </location>
</feature>
<dbReference type="InterPro" id="IPR027417">
    <property type="entry name" value="P-loop_NTPase"/>
</dbReference>
<dbReference type="GO" id="GO:0016887">
    <property type="term" value="F:ATP hydrolysis activity"/>
    <property type="evidence" value="ECO:0007669"/>
    <property type="project" value="RHEA"/>
</dbReference>
<name>A0A482WNZ1_LAOST</name>
<organism evidence="12 13">
    <name type="scientific">Laodelphax striatellus</name>
    <name type="common">Small brown planthopper</name>
    <name type="synonym">Delphax striatella</name>
    <dbReference type="NCBI Taxonomy" id="195883"/>
    <lineage>
        <taxon>Eukaryota</taxon>
        <taxon>Metazoa</taxon>
        <taxon>Ecdysozoa</taxon>
        <taxon>Arthropoda</taxon>
        <taxon>Hexapoda</taxon>
        <taxon>Insecta</taxon>
        <taxon>Pterygota</taxon>
        <taxon>Neoptera</taxon>
        <taxon>Paraneoptera</taxon>
        <taxon>Hemiptera</taxon>
        <taxon>Auchenorrhyncha</taxon>
        <taxon>Fulgoroidea</taxon>
        <taxon>Delphacidae</taxon>
        <taxon>Criomorphinae</taxon>
        <taxon>Laodelphax</taxon>
    </lineage>
</organism>
<evidence type="ECO:0000313" key="13">
    <source>
        <dbReference type="Proteomes" id="UP000291343"/>
    </source>
</evidence>
<dbReference type="GO" id="GO:0005524">
    <property type="term" value="F:ATP binding"/>
    <property type="evidence" value="ECO:0007669"/>
    <property type="project" value="UniProtKB-UniRule"/>
</dbReference>
<dbReference type="EMBL" id="QKKF02030011">
    <property type="protein sequence ID" value="RZF34901.1"/>
    <property type="molecule type" value="Genomic_DNA"/>
</dbReference>
<proteinExistence type="inferred from homology"/>
<feature type="short sequence motif" description="Q motif" evidence="6">
    <location>
        <begin position="47"/>
        <end position="75"/>
    </location>
</feature>
<dbReference type="InterPro" id="IPR000629">
    <property type="entry name" value="RNA-helicase_DEAD-box_CS"/>
</dbReference>
<feature type="compositionally biased region" description="Acidic residues" evidence="8">
    <location>
        <begin position="700"/>
        <end position="716"/>
    </location>
</feature>
<keyword evidence="3 7" id="KW-0347">Helicase</keyword>
<accession>A0A482WNZ1</accession>
<dbReference type="SUPFAM" id="SSF52540">
    <property type="entry name" value="P-loop containing nucleoside triphosphate hydrolases"/>
    <property type="match status" value="1"/>
</dbReference>
<keyword evidence="1 7" id="KW-0547">Nucleotide-binding</keyword>
<evidence type="ECO:0000256" key="7">
    <source>
        <dbReference type="RuleBase" id="RU365068"/>
    </source>
</evidence>
<evidence type="ECO:0000313" key="12">
    <source>
        <dbReference type="EMBL" id="RZF34901.1"/>
    </source>
</evidence>
<feature type="region of interest" description="Disordered" evidence="8">
    <location>
        <begin position="673"/>
        <end position="788"/>
    </location>
</feature>
<dbReference type="Pfam" id="PF00271">
    <property type="entry name" value="Helicase_C"/>
    <property type="match status" value="1"/>
</dbReference>
<keyword evidence="13" id="KW-1185">Reference proteome</keyword>
<feature type="domain" description="Helicase ATP-binding" evidence="9">
    <location>
        <begin position="78"/>
        <end position="252"/>
    </location>
</feature>
<dbReference type="InterPro" id="IPR014001">
    <property type="entry name" value="Helicase_ATP-bd"/>
</dbReference>
<dbReference type="CDD" id="cd17941">
    <property type="entry name" value="DEADc_DDX10"/>
    <property type="match status" value="1"/>
</dbReference>
<dbReference type="Proteomes" id="UP000291343">
    <property type="component" value="Unassembled WGS sequence"/>
</dbReference>
<evidence type="ECO:0000256" key="4">
    <source>
        <dbReference type="ARBA" id="ARBA00022840"/>
    </source>
</evidence>
<feature type="domain" description="Helicase C-terminal" evidence="10">
    <location>
        <begin position="265"/>
        <end position="430"/>
    </location>
</feature>
<evidence type="ECO:0000256" key="5">
    <source>
        <dbReference type="ARBA" id="ARBA00022884"/>
    </source>
</evidence>
<comment type="function">
    <text evidence="7">RNA helicase.</text>
</comment>
<dbReference type="InterPro" id="IPR001650">
    <property type="entry name" value="Helicase_C-like"/>
</dbReference>
<dbReference type="SMART" id="SM00490">
    <property type="entry name" value="HELICc"/>
    <property type="match status" value="1"/>
</dbReference>
<dbReference type="CDD" id="cd18787">
    <property type="entry name" value="SF2_C_DEAD"/>
    <property type="match status" value="1"/>
</dbReference>
<dbReference type="EC" id="3.6.4.13" evidence="7"/>
<comment type="domain">
    <text evidence="7">The Q motif is unique to and characteristic of the DEAD box family of RNA helicases and controls ATP binding and hydrolysis.</text>
</comment>
<dbReference type="SMART" id="SM01178">
    <property type="entry name" value="DUF4217"/>
    <property type="match status" value="1"/>
</dbReference>
<evidence type="ECO:0000256" key="2">
    <source>
        <dbReference type="ARBA" id="ARBA00022801"/>
    </source>
</evidence>
<feature type="compositionally biased region" description="Basic and acidic residues" evidence="8">
    <location>
        <begin position="673"/>
        <end position="689"/>
    </location>
</feature>
<dbReference type="FunCoup" id="A0A482WNZ1">
    <property type="interactions" value="2259"/>
</dbReference>
<dbReference type="SMR" id="A0A482WNZ1"/>
<evidence type="ECO:0000259" key="9">
    <source>
        <dbReference type="PROSITE" id="PS51192"/>
    </source>
</evidence>
<dbReference type="PROSITE" id="PS51192">
    <property type="entry name" value="HELICASE_ATP_BIND_1"/>
    <property type="match status" value="1"/>
</dbReference>
<evidence type="ECO:0000256" key="8">
    <source>
        <dbReference type="SAM" id="MobiDB-lite"/>
    </source>
</evidence>
<dbReference type="PANTHER" id="PTHR24031">
    <property type="entry name" value="RNA HELICASE"/>
    <property type="match status" value="1"/>
</dbReference>
<dbReference type="PROSITE" id="PS51194">
    <property type="entry name" value="HELICASE_CTER"/>
    <property type="match status" value="1"/>
</dbReference>
<dbReference type="InterPro" id="IPR011545">
    <property type="entry name" value="DEAD/DEAH_box_helicase_dom"/>
</dbReference>
<reference evidence="12 13" key="1">
    <citation type="journal article" date="2017" name="Gigascience">
        <title>Genome sequence of the small brown planthopper, Laodelphax striatellus.</title>
        <authorList>
            <person name="Zhu J."/>
            <person name="Jiang F."/>
            <person name="Wang X."/>
            <person name="Yang P."/>
            <person name="Bao Y."/>
            <person name="Zhao W."/>
            <person name="Wang W."/>
            <person name="Lu H."/>
            <person name="Wang Q."/>
            <person name="Cui N."/>
            <person name="Li J."/>
            <person name="Chen X."/>
            <person name="Luo L."/>
            <person name="Yu J."/>
            <person name="Kang L."/>
            <person name="Cui F."/>
        </authorList>
    </citation>
    <scope>NUCLEOTIDE SEQUENCE [LARGE SCALE GENOMIC DNA]</scope>
    <source>
        <strain evidence="12">Lst14</strain>
    </source>
</reference>